<protein>
    <submittedName>
        <fullName evidence="1">Uncharacterized protein</fullName>
    </submittedName>
</protein>
<gene>
    <name evidence="1" type="ORF">IDJ76_06665</name>
</gene>
<evidence type="ECO:0000313" key="1">
    <source>
        <dbReference type="EMBL" id="MBD1392773.1"/>
    </source>
</evidence>
<proteinExistence type="predicted"/>
<accession>A0A926NVX3</accession>
<comment type="caution">
    <text evidence="1">The sequence shown here is derived from an EMBL/GenBank/DDBJ whole genome shotgun (WGS) entry which is preliminary data.</text>
</comment>
<evidence type="ECO:0000313" key="2">
    <source>
        <dbReference type="Proteomes" id="UP000619078"/>
    </source>
</evidence>
<organism evidence="1 2">
    <name type="scientific">Mucilaginibacter glaciei</name>
    <dbReference type="NCBI Taxonomy" id="2772109"/>
    <lineage>
        <taxon>Bacteria</taxon>
        <taxon>Pseudomonadati</taxon>
        <taxon>Bacteroidota</taxon>
        <taxon>Sphingobacteriia</taxon>
        <taxon>Sphingobacteriales</taxon>
        <taxon>Sphingobacteriaceae</taxon>
        <taxon>Mucilaginibacter</taxon>
    </lineage>
</organism>
<dbReference type="EMBL" id="JACWMX010000002">
    <property type="protein sequence ID" value="MBD1392773.1"/>
    <property type="molecule type" value="Genomic_DNA"/>
</dbReference>
<keyword evidence="2" id="KW-1185">Reference proteome</keyword>
<dbReference type="Proteomes" id="UP000619078">
    <property type="component" value="Unassembled WGS sequence"/>
</dbReference>
<name>A0A926NVX3_9SPHI</name>
<dbReference type="AlphaFoldDB" id="A0A926NVX3"/>
<sequence length="68" mass="7845">MITITVDLLHDKALNLLRDLEAVNLIKLHSEDLLTDAERVLSLQSLKGKMTKQSVEEIERQLAEFREE</sequence>
<dbReference type="RefSeq" id="WP_191162014.1">
    <property type="nucleotide sequence ID" value="NZ_JACWMX010000002.1"/>
</dbReference>
<reference evidence="1" key="1">
    <citation type="submission" date="2020-09" db="EMBL/GenBank/DDBJ databases">
        <title>Novel species of Mucilaginibacter isolated from a glacier on the Tibetan Plateau.</title>
        <authorList>
            <person name="Liu Q."/>
            <person name="Xin Y.-H."/>
        </authorList>
    </citation>
    <scope>NUCLEOTIDE SEQUENCE</scope>
    <source>
        <strain evidence="1">ZB1P21</strain>
    </source>
</reference>